<dbReference type="InterPro" id="IPR016047">
    <property type="entry name" value="M23ase_b-sheet_dom"/>
</dbReference>
<dbReference type="PANTHER" id="PTHR21666">
    <property type="entry name" value="PEPTIDASE-RELATED"/>
    <property type="match status" value="1"/>
</dbReference>
<dbReference type="GO" id="GO:0004222">
    <property type="term" value="F:metalloendopeptidase activity"/>
    <property type="evidence" value="ECO:0007669"/>
    <property type="project" value="TreeGrafter"/>
</dbReference>
<dbReference type="CDD" id="cd12797">
    <property type="entry name" value="M23_peptidase"/>
    <property type="match status" value="1"/>
</dbReference>
<accession>A0A021VUK5</accession>
<dbReference type="EMBL" id="AXCW01000014">
    <property type="protein sequence ID" value="EYR64836.1"/>
    <property type="molecule type" value="Genomic_DNA"/>
</dbReference>
<feature type="signal peptide" evidence="3">
    <location>
        <begin position="1"/>
        <end position="28"/>
    </location>
</feature>
<dbReference type="RefSeq" id="WP_034222104.1">
    <property type="nucleotide sequence ID" value="NZ_AXCW01000014.1"/>
</dbReference>
<name>A0A021VUK5_9CELL</name>
<feature type="compositionally biased region" description="Low complexity" evidence="2">
    <location>
        <begin position="286"/>
        <end position="314"/>
    </location>
</feature>
<comment type="caution">
    <text evidence="5">The sequence shown here is derived from an EMBL/GenBank/DDBJ whole genome shotgun (WGS) entry which is preliminary data.</text>
</comment>
<keyword evidence="1" id="KW-0175">Coiled coil</keyword>
<dbReference type="PANTHER" id="PTHR21666:SF270">
    <property type="entry name" value="MUREIN HYDROLASE ACTIVATOR ENVC"/>
    <property type="match status" value="1"/>
</dbReference>
<gene>
    <name evidence="5" type="ORF">N866_03110</name>
</gene>
<dbReference type="SUPFAM" id="SSF51261">
    <property type="entry name" value="Duplicated hybrid motif"/>
    <property type="match status" value="1"/>
</dbReference>
<evidence type="ECO:0000313" key="6">
    <source>
        <dbReference type="Proteomes" id="UP000019753"/>
    </source>
</evidence>
<feature type="region of interest" description="Disordered" evidence="2">
    <location>
        <begin position="286"/>
        <end position="322"/>
    </location>
</feature>
<evidence type="ECO:0000256" key="3">
    <source>
        <dbReference type="SAM" id="SignalP"/>
    </source>
</evidence>
<evidence type="ECO:0000259" key="4">
    <source>
        <dbReference type="Pfam" id="PF01551"/>
    </source>
</evidence>
<dbReference type="Gene3D" id="2.70.70.10">
    <property type="entry name" value="Glucose Permease (Domain IIA)"/>
    <property type="match status" value="1"/>
</dbReference>
<dbReference type="InterPro" id="IPR050570">
    <property type="entry name" value="Cell_wall_metabolism_enzyme"/>
</dbReference>
<organism evidence="5 6">
    <name type="scientific">Actinotalea ferrariae CF5-4</name>
    <dbReference type="NCBI Taxonomy" id="948458"/>
    <lineage>
        <taxon>Bacteria</taxon>
        <taxon>Bacillati</taxon>
        <taxon>Actinomycetota</taxon>
        <taxon>Actinomycetes</taxon>
        <taxon>Micrococcales</taxon>
        <taxon>Cellulomonadaceae</taxon>
        <taxon>Actinotalea</taxon>
    </lineage>
</organism>
<evidence type="ECO:0000256" key="2">
    <source>
        <dbReference type="SAM" id="MobiDB-lite"/>
    </source>
</evidence>
<feature type="chain" id="PRO_5038879559" evidence="3">
    <location>
        <begin position="29"/>
        <end position="446"/>
    </location>
</feature>
<dbReference type="Gene3D" id="6.10.250.3150">
    <property type="match status" value="1"/>
</dbReference>
<protein>
    <submittedName>
        <fullName evidence="5">Peptidase M23</fullName>
    </submittedName>
</protein>
<dbReference type="OrthoDB" id="1099523at2"/>
<sequence length="446" mass="47939">MKVTRVRAGLGALAVGSMLMALAPLAPAQADEYDDRRSENESRQEAVDEAMSTLEEELAHTDAALVQAYAELQALDAAIPVAEAELVAAEAELARLQLEADLIAQRLEAAQAQEENITAQVDADTDRAEDIRAAVGQMARDAYKGDMAESALSAVLDAESTDDFVRQSALADIALRTQTQALRDLEQLNGVNRNREVRLTAVREEVTTLKAEADANVVAAEAARADAEAKKVSLEQMRGEQAQKTAAIESQKAAQQARQAELEAEQATLEDELVAIIQAQEETRRQQQAAAAASQREQGSAAPSAAPSVAGRRPFTNPTSFTPWVRTSKYGMRLHPVLQYWRLHAGLDLRAYCGTPLYAAASGTVQWAESRGGFGNQVMINHGYWNGSSLMTSYNHMTSFAVSGGQTVQQGQLIGYAGNTGLSGACHLHLETYLNGATTDPEPMLN</sequence>
<evidence type="ECO:0000313" key="5">
    <source>
        <dbReference type="EMBL" id="EYR64836.1"/>
    </source>
</evidence>
<dbReference type="InterPro" id="IPR011055">
    <property type="entry name" value="Dup_hybrid_motif"/>
</dbReference>
<reference evidence="5 6" key="1">
    <citation type="submission" date="2014-01" db="EMBL/GenBank/DDBJ databases">
        <title>Actinotalea ferrariae CF5-4.</title>
        <authorList>
            <person name="Chen F."/>
            <person name="Li Y."/>
            <person name="Wang G."/>
        </authorList>
    </citation>
    <scope>NUCLEOTIDE SEQUENCE [LARGE SCALE GENOMIC DNA]</scope>
    <source>
        <strain evidence="5 6">CF5-4</strain>
    </source>
</reference>
<keyword evidence="6" id="KW-1185">Reference proteome</keyword>
<dbReference type="AlphaFoldDB" id="A0A021VUK5"/>
<dbReference type="Proteomes" id="UP000019753">
    <property type="component" value="Unassembled WGS sequence"/>
</dbReference>
<evidence type="ECO:0000256" key="1">
    <source>
        <dbReference type="SAM" id="Coils"/>
    </source>
</evidence>
<keyword evidence="3" id="KW-0732">Signal</keyword>
<feature type="coiled-coil region" evidence="1">
    <location>
        <begin position="72"/>
        <end position="115"/>
    </location>
</feature>
<dbReference type="Pfam" id="PF01551">
    <property type="entry name" value="Peptidase_M23"/>
    <property type="match status" value="1"/>
</dbReference>
<proteinExistence type="predicted"/>
<feature type="domain" description="M23ase beta-sheet core" evidence="4">
    <location>
        <begin position="343"/>
        <end position="441"/>
    </location>
</feature>